<dbReference type="GO" id="GO:0000035">
    <property type="term" value="F:acyl binding"/>
    <property type="evidence" value="ECO:0007669"/>
    <property type="project" value="TreeGrafter"/>
</dbReference>
<organism evidence="3 4">
    <name type="scientific">Peptoniphilus porci</name>
    <dbReference type="NCBI Taxonomy" id="2652280"/>
    <lineage>
        <taxon>Bacteria</taxon>
        <taxon>Bacillati</taxon>
        <taxon>Bacillota</taxon>
        <taxon>Tissierellia</taxon>
        <taxon>Tissierellales</taxon>
        <taxon>Peptoniphilaceae</taxon>
        <taxon>Peptoniphilus</taxon>
    </lineage>
</organism>
<keyword evidence="4" id="KW-1185">Reference proteome</keyword>
<dbReference type="AlphaFoldDB" id="A0A1U7LXQ2"/>
<dbReference type="PANTHER" id="PTHR20863:SF69">
    <property type="entry name" value="ACYL CARRIER PROTEIN"/>
    <property type="match status" value="1"/>
</dbReference>
<feature type="modified residue" description="O-(pantetheine 4'-phosphoryl)serine" evidence="1">
    <location>
        <position position="35"/>
    </location>
</feature>
<comment type="function">
    <text evidence="1 2">Carrier of the growing fatty acid chain in fatty acid biosynthesis.</text>
</comment>
<dbReference type="RefSeq" id="WP_075658772.1">
    <property type="nucleotide sequence ID" value="NZ_JABDSR010000014.1"/>
</dbReference>
<evidence type="ECO:0000313" key="3">
    <source>
        <dbReference type="EMBL" id="OLR64200.1"/>
    </source>
</evidence>
<dbReference type="NCBIfam" id="NF002148">
    <property type="entry name" value="PRK00982.1-2"/>
    <property type="match status" value="1"/>
</dbReference>
<dbReference type="Proteomes" id="UP000187166">
    <property type="component" value="Unassembled WGS sequence"/>
</dbReference>
<dbReference type="GO" id="GO:0016020">
    <property type="term" value="C:membrane"/>
    <property type="evidence" value="ECO:0007669"/>
    <property type="project" value="GOC"/>
</dbReference>
<dbReference type="InterPro" id="IPR006162">
    <property type="entry name" value="Ppantetheine_attach_site"/>
</dbReference>
<sequence>MNLENLKDIIASNFGINKDEVKMESNLRDDLGLDSLDAVELTMAIEEETGKEIPDDVFEKIITIEDLIKYLDK</sequence>
<comment type="caution">
    <text evidence="3">The sequence shown here is derived from an EMBL/GenBank/DDBJ whole genome shotgun (WGS) entry which is preliminary data.</text>
</comment>
<keyword evidence="1" id="KW-0443">Lipid metabolism</keyword>
<comment type="PTM">
    <text evidence="2">4'-phosphopantetheine is transferred from CoA to a specific serine of apo-ACP by acpS.</text>
</comment>
<proteinExistence type="inferred from homology"/>
<evidence type="ECO:0000256" key="2">
    <source>
        <dbReference type="RuleBase" id="RU003545"/>
    </source>
</evidence>
<dbReference type="NCBIfam" id="TIGR00517">
    <property type="entry name" value="acyl_carrier"/>
    <property type="match status" value="1"/>
</dbReference>
<dbReference type="UniPathway" id="UPA00094"/>
<comment type="PTM">
    <text evidence="1">4'-phosphopantetheine is transferred from CoA to a specific serine of apo-ACP by AcpS. This modification is essential for activity because fatty acids are bound in thioester linkage to the sulfhydryl of the prosthetic group.</text>
</comment>
<keyword evidence="1 2" id="KW-0596">Phosphopantetheine</keyword>
<dbReference type="Pfam" id="PF00550">
    <property type="entry name" value="PP-binding"/>
    <property type="match status" value="1"/>
</dbReference>
<dbReference type="PROSITE" id="PS00012">
    <property type="entry name" value="PHOSPHOPANTETHEINE"/>
    <property type="match status" value="1"/>
</dbReference>
<keyword evidence="1" id="KW-0276">Fatty acid metabolism</keyword>
<keyword evidence="1" id="KW-0444">Lipid biosynthesis</keyword>
<keyword evidence="1" id="KW-0597">Phosphoprotein</keyword>
<dbReference type="GO" id="GO:0000036">
    <property type="term" value="F:acyl carrier activity"/>
    <property type="evidence" value="ECO:0007669"/>
    <property type="project" value="UniProtKB-UniRule"/>
</dbReference>
<keyword evidence="1" id="KW-0963">Cytoplasm</keyword>
<comment type="pathway">
    <text evidence="1 2">Lipid metabolism; fatty acid biosynthesis.</text>
</comment>
<dbReference type="HAMAP" id="MF_01217">
    <property type="entry name" value="Acyl_carrier"/>
    <property type="match status" value="1"/>
</dbReference>
<comment type="subcellular location">
    <subcellularLocation>
        <location evidence="1">Cytoplasm</location>
    </subcellularLocation>
</comment>
<dbReference type="GO" id="GO:0005829">
    <property type="term" value="C:cytosol"/>
    <property type="evidence" value="ECO:0007669"/>
    <property type="project" value="TreeGrafter"/>
</dbReference>
<evidence type="ECO:0000256" key="1">
    <source>
        <dbReference type="HAMAP-Rule" id="MF_01217"/>
    </source>
</evidence>
<name>A0A1U7LXQ2_9FIRM</name>
<dbReference type="PANTHER" id="PTHR20863">
    <property type="entry name" value="ACYL CARRIER PROTEIN"/>
    <property type="match status" value="1"/>
</dbReference>
<dbReference type="InterPro" id="IPR003231">
    <property type="entry name" value="ACP"/>
</dbReference>
<comment type="similarity">
    <text evidence="1">Belongs to the acyl carrier protein (ACP) family.</text>
</comment>
<dbReference type="STRING" id="1465756.BIV18_00885"/>
<accession>A0A1U7LXQ2</accession>
<dbReference type="InterPro" id="IPR036736">
    <property type="entry name" value="ACP-like_sf"/>
</dbReference>
<evidence type="ECO:0000313" key="4">
    <source>
        <dbReference type="Proteomes" id="UP000187166"/>
    </source>
</evidence>
<gene>
    <name evidence="1" type="primary">acpP</name>
    <name evidence="3" type="ORF">BIV18_00885</name>
</gene>
<dbReference type="EMBL" id="MJIH01000001">
    <property type="protein sequence ID" value="OLR64200.1"/>
    <property type="molecule type" value="Genomic_DNA"/>
</dbReference>
<dbReference type="SUPFAM" id="SSF47336">
    <property type="entry name" value="ACP-like"/>
    <property type="match status" value="1"/>
</dbReference>
<dbReference type="Gene3D" id="1.10.1200.10">
    <property type="entry name" value="ACP-like"/>
    <property type="match status" value="1"/>
</dbReference>
<accession>A0A848R982</accession>
<dbReference type="InterPro" id="IPR009081">
    <property type="entry name" value="PP-bd_ACP"/>
</dbReference>
<dbReference type="GO" id="GO:0009245">
    <property type="term" value="P:lipid A biosynthetic process"/>
    <property type="evidence" value="ECO:0007669"/>
    <property type="project" value="TreeGrafter"/>
</dbReference>
<keyword evidence="1" id="KW-0275">Fatty acid biosynthesis</keyword>
<dbReference type="PROSITE" id="PS50075">
    <property type="entry name" value="CARRIER"/>
    <property type="match status" value="1"/>
</dbReference>
<reference evidence="3 4" key="1">
    <citation type="journal article" date="2016" name="Appl. Environ. Microbiol.">
        <title>Function and Phylogeny of Bacterial Butyryl Coenzyme A:Acetate Transferases and Their Diversity in the Proximal Colon of Swine.</title>
        <authorList>
            <person name="Trachsel J."/>
            <person name="Bayles D.O."/>
            <person name="Looft T."/>
            <person name="Levine U.Y."/>
            <person name="Allen H.K."/>
        </authorList>
    </citation>
    <scope>NUCLEOTIDE SEQUENCE [LARGE SCALE GENOMIC DNA]</scope>
    <source>
        <strain evidence="3 4">35-6-1</strain>
    </source>
</reference>
<protein>
    <recommendedName>
        <fullName evidence="1 2">Acyl carrier protein</fullName>
        <shortName evidence="1">ACP</shortName>
    </recommendedName>
</protein>